<organism evidence="7 8">
    <name type="scientific">Candidatus Ozemobacter sibiricus</name>
    <dbReference type="NCBI Taxonomy" id="2268124"/>
    <lineage>
        <taxon>Bacteria</taxon>
        <taxon>Candidatus Ozemobacteria</taxon>
        <taxon>Candidatus Ozemobacterales</taxon>
        <taxon>Candidatus Ozemobacteraceae</taxon>
        <taxon>Candidatus Ozemobacter</taxon>
    </lineage>
</organism>
<keyword evidence="5 6" id="KW-0472">Membrane</keyword>
<keyword evidence="4 6" id="KW-1133">Transmembrane helix</keyword>
<feature type="transmembrane region" description="Helical" evidence="6">
    <location>
        <begin position="450"/>
        <end position="472"/>
    </location>
</feature>
<keyword evidence="2" id="KW-0813">Transport</keyword>
<dbReference type="Gene3D" id="1.20.1250.20">
    <property type="entry name" value="MFS general substrate transporter like domains"/>
    <property type="match status" value="2"/>
</dbReference>
<feature type="transmembrane region" description="Helical" evidence="6">
    <location>
        <begin position="122"/>
        <end position="143"/>
    </location>
</feature>
<evidence type="ECO:0000256" key="3">
    <source>
        <dbReference type="ARBA" id="ARBA00022692"/>
    </source>
</evidence>
<name>A0A367ZII7_9BACT</name>
<keyword evidence="3 6" id="KW-0812">Transmembrane</keyword>
<evidence type="ECO:0000256" key="4">
    <source>
        <dbReference type="ARBA" id="ARBA00022989"/>
    </source>
</evidence>
<dbReference type="InterPro" id="IPR004752">
    <property type="entry name" value="AmpG_permease/AT-1"/>
</dbReference>
<dbReference type="PANTHER" id="PTHR12778">
    <property type="entry name" value="SOLUTE CARRIER FAMILY 33 ACETYL-COA TRANSPORTER -RELATED"/>
    <property type="match status" value="1"/>
</dbReference>
<dbReference type="PANTHER" id="PTHR12778:SF10">
    <property type="entry name" value="MAJOR FACILITATOR SUPERFAMILY DOMAIN-CONTAINING PROTEIN 3"/>
    <property type="match status" value="1"/>
</dbReference>
<dbReference type="EMBL" id="QOQW01000030">
    <property type="protein sequence ID" value="RCK77934.1"/>
    <property type="molecule type" value="Genomic_DNA"/>
</dbReference>
<dbReference type="SUPFAM" id="SSF103473">
    <property type="entry name" value="MFS general substrate transporter"/>
    <property type="match status" value="1"/>
</dbReference>
<reference evidence="7 8" key="1">
    <citation type="submission" date="2018-05" db="EMBL/GenBank/DDBJ databases">
        <title>A metagenomic window into the 2 km-deep terrestrial subsurface aquifer revealed taxonomically and functionally diverse microbial community comprising novel uncultured bacterial lineages.</title>
        <authorList>
            <person name="Kadnikov V.V."/>
            <person name="Mardanov A.V."/>
            <person name="Beletsky A.V."/>
            <person name="Banks D."/>
            <person name="Pimenov N.V."/>
            <person name="Frank Y.A."/>
            <person name="Karnachuk O.V."/>
            <person name="Ravin N.V."/>
        </authorList>
    </citation>
    <scope>NUCLEOTIDE SEQUENCE [LARGE SCALE GENOMIC DNA]</scope>
    <source>
        <strain evidence="7">BY5</strain>
    </source>
</reference>
<evidence type="ECO:0000256" key="2">
    <source>
        <dbReference type="ARBA" id="ARBA00022448"/>
    </source>
</evidence>
<feature type="transmembrane region" description="Helical" evidence="6">
    <location>
        <begin position="67"/>
        <end position="85"/>
    </location>
</feature>
<comment type="caution">
    <text evidence="7">The sequence shown here is derived from an EMBL/GenBank/DDBJ whole genome shotgun (WGS) entry which is preliminary data.</text>
</comment>
<comment type="subcellular location">
    <subcellularLocation>
        <location evidence="1">Membrane</location>
        <topology evidence="1">Multi-pass membrane protein</topology>
    </subcellularLocation>
</comment>
<feature type="transmembrane region" description="Helical" evidence="6">
    <location>
        <begin position="360"/>
        <end position="381"/>
    </location>
</feature>
<evidence type="ECO:0000256" key="6">
    <source>
        <dbReference type="SAM" id="Phobius"/>
    </source>
</evidence>
<dbReference type="InterPro" id="IPR036259">
    <property type="entry name" value="MFS_trans_sf"/>
</dbReference>
<evidence type="ECO:0000256" key="1">
    <source>
        <dbReference type="ARBA" id="ARBA00004141"/>
    </source>
</evidence>
<feature type="transmembrane region" description="Helical" evidence="6">
    <location>
        <begin position="387"/>
        <end position="411"/>
    </location>
</feature>
<evidence type="ECO:0000313" key="8">
    <source>
        <dbReference type="Proteomes" id="UP000252355"/>
    </source>
</evidence>
<feature type="transmembrane region" description="Helical" evidence="6">
    <location>
        <begin position="330"/>
        <end position="353"/>
    </location>
</feature>
<accession>A0A367ZII7</accession>
<evidence type="ECO:0000256" key="5">
    <source>
        <dbReference type="ARBA" id="ARBA00023136"/>
    </source>
</evidence>
<feature type="transmembrane region" description="Helical" evidence="6">
    <location>
        <begin position="164"/>
        <end position="183"/>
    </location>
</feature>
<dbReference type="GO" id="GO:0022857">
    <property type="term" value="F:transmembrane transporter activity"/>
    <property type="evidence" value="ECO:0007669"/>
    <property type="project" value="InterPro"/>
</dbReference>
<gene>
    <name evidence="7" type="ORF">OZSIB_1972</name>
</gene>
<dbReference type="InterPro" id="IPR011701">
    <property type="entry name" value="MFS"/>
</dbReference>
<feature type="transmembrane region" description="Helical" evidence="6">
    <location>
        <begin position="423"/>
        <end position="444"/>
    </location>
</feature>
<sequence length="487" mass="52443">MSHQHDPAGPAGVPLAAAAAAPLAGPAPRSPWAYIPTLYFAEGVPYILINTVSVILYTRLGIDNATMAFWTSWLYLPWVIKMFWGPLVDVVSTKRRWILGTQIALFAVFAFVAFSLGWEHFFAASLAGFITGAFISATHDIAVDGFYMLALDKADQAFFVGIRSTFYRIAMIFGSGLLVYTAGRLEQLPPATAGAAAEASAPAPLDAYSQVLRSIVLAVGAEPGNRVQAWMLVFGAVAVLFLLIALYHALILPYPKGDGEGPAAQEGSGGERVSFAEAIGSYFRQPGIGRILAFILLYRFGEAMLVKLASPFLLASPADGGLGLQTDEVGVAYGTIGLLSLVFGGILGGMAIAKYGFRRCIWPMACAMNIPDVFYVLMAYYHPPKALAYLLIAIEQFGYGFGFTAFTVYLMYICVGQYKTSHFAISTGIMALGMMLPGFISGYVQQALGYPRFFIFVCLCTIPGFLVIPFILRDPRIDEGENAARGG</sequence>
<dbReference type="GO" id="GO:0016020">
    <property type="term" value="C:membrane"/>
    <property type="evidence" value="ECO:0007669"/>
    <property type="project" value="UniProtKB-SubCell"/>
</dbReference>
<feature type="transmembrane region" description="Helical" evidence="6">
    <location>
        <begin position="229"/>
        <end position="250"/>
    </location>
</feature>
<dbReference type="AlphaFoldDB" id="A0A367ZII7"/>
<feature type="transmembrane region" description="Helical" evidence="6">
    <location>
        <begin position="97"/>
        <end position="116"/>
    </location>
</feature>
<proteinExistence type="predicted"/>
<dbReference type="Pfam" id="PF07690">
    <property type="entry name" value="MFS_1"/>
    <property type="match status" value="1"/>
</dbReference>
<dbReference type="Proteomes" id="UP000252355">
    <property type="component" value="Unassembled WGS sequence"/>
</dbReference>
<protein>
    <submittedName>
        <fullName evidence="7">AmpG permease</fullName>
    </submittedName>
</protein>
<evidence type="ECO:0000313" key="7">
    <source>
        <dbReference type="EMBL" id="RCK77934.1"/>
    </source>
</evidence>